<protein>
    <submittedName>
        <fullName evidence="4">Mannose-binding lectin</fullName>
    </submittedName>
</protein>
<dbReference type="InterPro" id="IPR001229">
    <property type="entry name" value="Jacalin-like_lectin_dom"/>
</dbReference>
<feature type="domain" description="Jacalin-type lectin" evidence="3">
    <location>
        <begin position="6"/>
        <end position="151"/>
    </location>
</feature>
<name>Q9FVA0_CONAR</name>
<gene>
    <name evidence="4" type="primary">cr8</name>
</gene>
<dbReference type="PANTHER" id="PTHR46506">
    <property type="entry name" value="OS05G0143600 PROTEIN"/>
    <property type="match status" value="1"/>
</dbReference>
<sequence length="152" mass="15984">MTVPIDTISGPWGNNGGNFWSFRPINKINQIVITYSAGNNPIALTFSATKADGSKDTITVGGAGPDSITGTDTVDIGADEYVTGISGTFGIYLDNNVLRSIKFITNLKAYGPYGPNVGTPFSSENVVGNEIVGFLGRSGYYVDAIGTYNTPK</sequence>
<dbReference type="SMART" id="SM00915">
    <property type="entry name" value="Jacalin"/>
    <property type="match status" value="1"/>
</dbReference>
<dbReference type="GO" id="GO:0030246">
    <property type="term" value="F:carbohydrate binding"/>
    <property type="evidence" value="ECO:0007669"/>
    <property type="project" value="UniProtKB-KW"/>
</dbReference>
<evidence type="ECO:0000313" key="4">
    <source>
        <dbReference type="EMBL" id="AAG10403.1"/>
    </source>
</evidence>
<keyword evidence="2 4" id="KW-0430">Lectin</keyword>
<dbReference type="SMR" id="Q9FVA0"/>
<evidence type="ECO:0000259" key="3">
    <source>
        <dbReference type="PROSITE" id="PS51752"/>
    </source>
</evidence>
<organism evidence="4">
    <name type="scientific">Convolvulus arvensis</name>
    <name type="common">Field bindweed</name>
    <name type="synonym">Strophocaulos arvensis</name>
    <dbReference type="NCBI Taxonomy" id="4123"/>
    <lineage>
        <taxon>Eukaryota</taxon>
        <taxon>Viridiplantae</taxon>
        <taxon>Streptophyta</taxon>
        <taxon>Embryophyta</taxon>
        <taxon>Tracheophyta</taxon>
        <taxon>Spermatophyta</taxon>
        <taxon>Magnoliopsida</taxon>
        <taxon>eudicotyledons</taxon>
        <taxon>Gunneridae</taxon>
        <taxon>Pentapetalae</taxon>
        <taxon>asterids</taxon>
        <taxon>lamiids</taxon>
        <taxon>Solanales</taxon>
        <taxon>Convolvulaceae</taxon>
        <taxon>Convolvuleae</taxon>
        <taxon>Convolvulus</taxon>
    </lineage>
</organism>
<dbReference type="SUPFAM" id="SSF51101">
    <property type="entry name" value="Mannose-binding lectins"/>
    <property type="match status" value="1"/>
</dbReference>
<dbReference type="EMBL" id="AF233284">
    <property type="protein sequence ID" value="AAG10403.1"/>
    <property type="molecule type" value="mRNA"/>
</dbReference>
<reference evidence="4" key="1">
    <citation type="submission" date="2000-02" db="EMBL/GenBank/DDBJ databases">
        <authorList>
            <person name="Van Damme E.J.M."/>
        </authorList>
    </citation>
    <scope>NUCLEOTIDE SEQUENCE</scope>
</reference>
<dbReference type="Pfam" id="PF01419">
    <property type="entry name" value="Jacalin"/>
    <property type="match status" value="1"/>
</dbReference>
<evidence type="ECO:0000256" key="2">
    <source>
        <dbReference type="ARBA" id="ARBA00022734"/>
    </source>
</evidence>
<accession>Q9FVA0</accession>
<dbReference type="PROSITE" id="PS51752">
    <property type="entry name" value="JACALIN_LECTIN"/>
    <property type="match status" value="1"/>
</dbReference>
<evidence type="ECO:0000256" key="1">
    <source>
        <dbReference type="ARBA" id="ARBA00006568"/>
    </source>
</evidence>
<dbReference type="InterPro" id="IPR033734">
    <property type="entry name" value="Jacalin-like_lectin_dom_plant"/>
</dbReference>
<dbReference type="AlphaFoldDB" id="Q9FVA0"/>
<comment type="similarity">
    <text evidence="1">Belongs to the jacalin lectin family.</text>
</comment>
<dbReference type="InterPro" id="IPR036404">
    <property type="entry name" value="Jacalin-like_lectin_dom_sf"/>
</dbReference>
<dbReference type="Gene3D" id="2.100.10.30">
    <property type="entry name" value="Jacalin-like lectin domain"/>
    <property type="match status" value="1"/>
</dbReference>
<dbReference type="CDD" id="cd09612">
    <property type="entry name" value="Jacalin"/>
    <property type="match status" value="1"/>
</dbReference>
<proteinExistence type="evidence at transcript level"/>